<dbReference type="Proteomes" id="UP000053617">
    <property type="component" value="Unassembled WGS sequence"/>
</dbReference>
<keyword evidence="10" id="KW-1185">Reference proteome</keyword>
<dbReference type="PROSITE" id="PS00086">
    <property type="entry name" value="CYTOCHROME_P450"/>
    <property type="match status" value="1"/>
</dbReference>
<feature type="binding site" description="axial binding residue" evidence="6">
    <location>
        <position position="452"/>
    </location>
    <ligand>
        <name>heme</name>
        <dbReference type="ChEBI" id="CHEBI:30413"/>
    </ligand>
    <ligandPart>
        <name>Fe</name>
        <dbReference type="ChEBI" id="CHEBI:18248"/>
    </ligandPart>
</feature>
<keyword evidence="8" id="KW-0812">Transmembrane</keyword>
<dbReference type="OrthoDB" id="3945418at2759"/>
<comment type="cofactor">
    <cofactor evidence="1 6">
        <name>heme</name>
        <dbReference type="ChEBI" id="CHEBI:30413"/>
    </cofactor>
</comment>
<evidence type="ECO:0000313" key="9">
    <source>
        <dbReference type="EMBL" id="KIX09019.1"/>
    </source>
</evidence>
<dbReference type="GeneID" id="25288168"/>
<keyword evidence="8" id="KW-1133">Transmembrane helix</keyword>
<accession>A0A0D2IST9</accession>
<keyword evidence="4 7" id="KW-0560">Oxidoreductase</keyword>
<dbReference type="GO" id="GO:0004497">
    <property type="term" value="F:monooxygenase activity"/>
    <property type="evidence" value="ECO:0007669"/>
    <property type="project" value="UniProtKB-KW"/>
</dbReference>
<evidence type="ECO:0000256" key="2">
    <source>
        <dbReference type="ARBA" id="ARBA00010617"/>
    </source>
</evidence>
<name>A0A0D2IST9_9EURO</name>
<dbReference type="AlphaFoldDB" id="A0A0D2IST9"/>
<dbReference type="EMBL" id="KN847475">
    <property type="protein sequence ID" value="KIX09019.1"/>
    <property type="molecule type" value="Genomic_DNA"/>
</dbReference>
<comment type="similarity">
    <text evidence="2 7">Belongs to the cytochrome P450 family.</text>
</comment>
<keyword evidence="8" id="KW-0472">Membrane</keyword>
<dbReference type="PRINTS" id="PR00463">
    <property type="entry name" value="EP450I"/>
</dbReference>
<evidence type="ECO:0000256" key="7">
    <source>
        <dbReference type="RuleBase" id="RU000461"/>
    </source>
</evidence>
<evidence type="ECO:0000256" key="8">
    <source>
        <dbReference type="SAM" id="Phobius"/>
    </source>
</evidence>
<dbReference type="GO" id="GO:0020037">
    <property type="term" value="F:heme binding"/>
    <property type="evidence" value="ECO:0007669"/>
    <property type="project" value="InterPro"/>
</dbReference>
<evidence type="ECO:0000256" key="3">
    <source>
        <dbReference type="ARBA" id="ARBA00022723"/>
    </source>
</evidence>
<dbReference type="STRING" id="1442369.A0A0D2IST9"/>
<dbReference type="GO" id="GO:0005506">
    <property type="term" value="F:iron ion binding"/>
    <property type="evidence" value="ECO:0007669"/>
    <property type="project" value="InterPro"/>
</dbReference>
<dbReference type="RefSeq" id="XP_013276155.1">
    <property type="nucleotide sequence ID" value="XM_013420701.1"/>
</dbReference>
<keyword evidence="5 6" id="KW-0408">Iron</keyword>
<organism evidence="9 10">
    <name type="scientific">Rhinocladiella mackenziei CBS 650.93</name>
    <dbReference type="NCBI Taxonomy" id="1442369"/>
    <lineage>
        <taxon>Eukaryota</taxon>
        <taxon>Fungi</taxon>
        <taxon>Dikarya</taxon>
        <taxon>Ascomycota</taxon>
        <taxon>Pezizomycotina</taxon>
        <taxon>Eurotiomycetes</taxon>
        <taxon>Chaetothyriomycetidae</taxon>
        <taxon>Chaetothyriales</taxon>
        <taxon>Herpotrichiellaceae</taxon>
        <taxon>Rhinocladiella</taxon>
    </lineage>
</organism>
<proteinExistence type="inferred from homology"/>
<evidence type="ECO:0000256" key="1">
    <source>
        <dbReference type="ARBA" id="ARBA00001971"/>
    </source>
</evidence>
<evidence type="ECO:0008006" key="11">
    <source>
        <dbReference type="Google" id="ProtNLM"/>
    </source>
</evidence>
<reference evidence="9 10" key="1">
    <citation type="submission" date="2015-01" db="EMBL/GenBank/DDBJ databases">
        <title>The Genome Sequence of Rhinocladiella mackenzie CBS 650.93.</title>
        <authorList>
            <consortium name="The Broad Institute Genomics Platform"/>
            <person name="Cuomo C."/>
            <person name="de Hoog S."/>
            <person name="Gorbushina A."/>
            <person name="Stielow B."/>
            <person name="Teixiera M."/>
            <person name="Abouelleil A."/>
            <person name="Chapman S.B."/>
            <person name="Priest M."/>
            <person name="Young S.K."/>
            <person name="Wortman J."/>
            <person name="Nusbaum C."/>
            <person name="Birren B."/>
        </authorList>
    </citation>
    <scope>NUCLEOTIDE SEQUENCE [LARGE SCALE GENOMIC DNA]</scope>
    <source>
        <strain evidence="9 10">CBS 650.93</strain>
    </source>
</reference>
<protein>
    <recommendedName>
        <fullName evidence="11">Cytochrome P450</fullName>
    </recommendedName>
</protein>
<dbReference type="PANTHER" id="PTHR24305">
    <property type="entry name" value="CYTOCHROME P450"/>
    <property type="match status" value="1"/>
</dbReference>
<dbReference type="InterPro" id="IPR017972">
    <property type="entry name" value="Cyt_P450_CS"/>
</dbReference>
<dbReference type="PRINTS" id="PR00385">
    <property type="entry name" value="P450"/>
</dbReference>
<gene>
    <name evidence="9" type="ORF">Z518_00097</name>
</gene>
<dbReference type="Gene3D" id="1.10.630.10">
    <property type="entry name" value="Cytochrome P450"/>
    <property type="match status" value="1"/>
</dbReference>
<evidence type="ECO:0000256" key="6">
    <source>
        <dbReference type="PIRSR" id="PIRSR602401-1"/>
    </source>
</evidence>
<dbReference type="SUPFAM" id="SSF48264">
    <property type="entry name" value="Cytochrome P450"/>
    <property type="match status" value="1"/>
</dbReference>
<keyword evidence="7" id="KW-0503">Monooxygenase</keyword>
<dbReference type="CDD" id="cd11062">
    <property type="entry name" value="CYP58-like"/>
    <property type="match status" value="1"/>
</dbReference>
<evidence type="ECO:0000256" key="5">
    <source>
        <dbReference type="ARBA" id="ARBA00023004"/>
    </source>
</evidence>
<dbReference type="PANTHER" id="PTHR24305:SF166">
    <property type="entry name" value="CYTOCHROME P450 12A4, MITOCHONDRIAL-RELATED"/>
    <property type="match status" value="1"/>
</dbReference>
<dbReference type="HOGENOM" id="CLU_001570_14_4_1"/>
<dbReference type="InterPro" id="IPR036396">
    <property type="entry name" value="Cyt_P450_sf"/>
</dbReference>
<dbReference type="InterPro" id="IPR002401">
    <property type="entry name" value="Cyt_P450_E_grp-I"/>
</dbReference>
<evidence type="ECO:0000313" key="10">
    <source>
        <dbReference type="Proteomes" id="UP000053617"/>
    </source>
</evidence>
<keyword evidence="3 6" id="KW-0479">Metal-binding</keyword>
<dbReference type="VEuPathDB" id="FungiDB:Z518_00097"/>
<dbReference type="GO" id="GO:0016705">
    <property type="term" value="F:oxidoreductase activity, acting on paired donors, with incorporation or reduction of molecular oxygen"/>
    <property type="evidence" value="ECO:0007669"/>
    <property type="project" value="InterPro"/>
</dbReference>
<dbReference type="Pfam" id="PF00067">
    <property type="entry name" value="p450"/>
    <property type="match status" value="1"/>
</dbReference>
<dbReference type="InterPro" id="IPR001128">
    <property type="entry name" value="Cyt_P450"/>
</dbReference>
<feature type="transmembrane region" description="Helical" evidence="8">
    <location>
        <begin position="6"/>
        <end position="29"/>
    </location>
</feature>
<sequence length="518" mass="59334">MSSLYSGLITATLIWLVYVFGIVVYRLYFHPLAKFPGPKYAAVSRWHEYYYDVHLQGKFIFHIKALHEKYGPIVRITPDEVHILDSDFWETIFTKAGRVDKYEWLSGRFGNEHSVLTTAPDELHRIRRNALNPFFSRKRIIDLQGIIRKKLHHLIAKVREYQQSGAAMVINRGYMAFAEDVIMEYCFAHDYNSLDAPNWTPILHDPFQAVSISGNMSLQFPLVPKILNCLPQSWLVRLEPLYALVFQMQRDFAQQIIDLKSGKIDDLAAKADHTTVFSELIHGDLAPNEKSDRRLQDEAQLIIGAGLATTGWTLSVATFYILSNPSILHRLRQELEEAIPNINESDPTAPLEWTELERLPYLSACIKEAVRLSYSTTSRNARLFAKPMQYGSWVIPAKTPISMTIPFLNHDEEIFPNSTSFVPERWLDSPKAKNGSSLDRYFVGFGKGTRSCLGINLAHAELYLTLAAMFRYFEFELYETDQSDVELAHDFFLPFPKLDSKGIRVTVKPMKKDGGVPM</sequence>
<evidence type="ECO:0000256" key="4">
    <source>
        <dbReference type="ARBA" id="ARBA00023002"/>
    </source>
</evidence>
<keyword evidence="6 7" id="KW-0349">Heme</keyword>
<dbReference type="InterPro" id="IPR050121">
    <property type="entry name" value="Cytochrome_P450_monoxygenase"/>
</dbReference>